<evidence type="ECO:0000256" key="3">
    <source>
        <dbReference type="ARBA" id="ARBA00022448"/>
    </source>
</evidence>
<evidence type="ECO:0000313" key="6">
    <source>
        <dbReference type="EMBL" id="ATG52930.1"/>
    </source>
</evidence>
<sequence length="512" mass="54713">MTVTTPRFRRRSLIGGAAALAAGLSACSVETGSGSGAEESAAARSESFTFDFDPDASQSTALSWMDSGDLKALFIDPVITSFGEQFPKIQVQYDGSGWDQVNQVVPLGIRNGSAPDVFALPQNVPAESAISEGWVQPLDDVIPGFAEWKAGFPDTALINGVHVFDGKVFSWPMNSTRRLDITQYISHEAAEAAGVSTPVESVSTWDDLRSLAKEITAAGTPGILSTSDHLNIVIANLANTAGWLGNSEGMNMRTGKYEYSAPEFLEALDFVRSMIDDGSFVPGYLTLKDADARAQFPSGLAGISLNGPWDISQWAKDYPDFEYTILPLPSPDGGEYTIPFRETGANMSWLYADSTNVDAAAAVIKFMGSLEGQRAMVELTEGFFLSTIEEANSSADTSALNPRAKLVADLAAASMRACPQFEIRSEHAGVVKLNLQATDPGISGTIEGILTGQISDAEAALSDLDARLDEAMEKAFDAAQAEGAEVDISQLQFPNWDPSRDYTAQDYAELEG</sequence>
<comment type="subcellular location">
    <subcellularLocation>
        <location evidence="1">Cell envelope</location>
    </subcellularLocation>
</comment>
<name>A0A291GS35_9MICO</name>
<feature type="chain" id="PRO_5039014984" description="Sugar ABC transporter substrate-binding protein" evidence="5">
    <location>
        <begin position="29"/>
        <end position="512"/>
    </location>
</feature>
<dbReference type="GO" id="GO:0030313">
    <property type="term" value="C:cell envelope"/>
    <property type="evidence" value="ECO:0007669"/>
    <property type="project" value="UniProtKB-SubCell"/>
</dbReference>
<dbReference type="EMBL" id="CP023563">
    <property type="protein sequence ID" value="ATG52930.1"/>
    <property type="molecule type" value="Genomic_DNA"/>
</dbReference>
<evidence type="ECO:0000256" key="5">
    <source>
        <dbReference type="SAM" id="SignalP"/>
    </source>
</evidence>
<dbReference type="PROSITE" id="PS51257">
    <property type="entry name" value="PROKAR_LIPOPROTEIN"/>
    <property type="match status" value="1"/>
</dbReference>
<accession>A0A291GS35</accession>
<organism evidence="6 7">
    <name type="scientific">Brachybacterium vulturis</name>
    <dbReference type="NCBI Taxonomy" id="2017484"/>
    <lineage>
        <taxon>Bacteria</taxon>
        <taxon>Bacillati</taxon>
        <taxon>Actinomycetota</taxon>
        <taxon>Actinomycetes</taxon>
        <taxon>Micrococcales</taxon>
        <taxon>Dermabacteraceae</taxon>
        <taxon>Brachybacterium</taxon>
    </lineage>
</organism>
<evidence type="ECO:0000313" key="7">
    <source>
        <dbReference type="Proteomes" id="UP000218165"/>
    </source>
</evidence>
<dbReference type="PANTHER" id="PTHR43649:SF31">
    <property type="entry name" value="SN-GLYCEROL-3-PHOSPHATE-BINDING PERIPLASMIC PROTEIN UGPB"/>
    <property type="match status" value="1"/>
</dbReference>
<dbReference type="InterPro" id="IPR006059">
    <property type="entry name" value="SBP"/>
</dbReference>
<evidence type="ECO:0000256" key="4">
    <source>
        <dbReference type="ARBA" id="ARBA00022729"/>
    </source>
</evidence>
<keyword evidence="7" id="KW-1185">Reference proteome</keyword>
<dbReference type="Pfam" id="PF01547">
    <property type="entry name" value="SBP_bac_1"/>
    <property type="match status" value="1"/>
</dbReference>
<dbReference type="OrthoDB" id="2510110at2"/>
<feature type="signal peptide" evidence="5">
    <location>
        <begin position="1"/>
        <end position="28"/>
    </location>
</feature>
<dbReference type="PROSITE" id="PS51318">
    <property type="entry name" value="TAT"/>
    <property type="match status" value="1"/>
</dbReference>
<keyword evidence="4 5" id="KW-0732">Signal</keyword>
<gene>
    <name evidence="6" type="ORF">CFK38_16430</name>
</gene>
<reference evidence="7" key="1">
    <citation type="submission" date="2017-09" db="EMBL/GenBank/DDBJ databases">
        <title>Brachybacterium sp. VM2412.</title>
        <authorList>
            <person name="Tak E.J."/>
            <person name="Bae J.-W."/>
        </authorList>
    </citation>
    <scope>NUCLEOTIDE SEQUENCE [LARGE SCALE GENOMIC DNA]</scope>
    <source>
        <strain evidence="7">VM2412</strain>
    </source>
</reference>
<dbReference type="InterPro" id="IPR050490">
    <property type="entry name" value="Bact_solute-bd_prot1"/>
</dbReference>
<dbReference type="RefSeq" id="WP_096804038.1">
    <property type="nucleotide sequence ID" value="NZ_CP023563.1"/>
</dbReference>
<keyword evidence="3" id="KW-0813">Transport</keyword>
<comment type="similarity">
    <text evidence="2">Belongs to the bacterial solute-binding protein 1 family.</text>
</comment>
<dbReference type="PANTHER" id="PTHR43649">
    <property type="entry name" value="ARABINOSE-BINDING PROTEIN-RELATED"/>
    <property type="match status" value="1"/>
</dbReference>
<evidence type="ECO:0000256" key="2">
    <source>
        <dbReference type="ARBA" id="ARBA00008520"/>
    </source>
</evidence>
<evidence type="ECO:0008006" key="8">
    <source>
        <dbReference type="Google" id="ProtNLM"/>
    </source>
</evidence>
<protein>
    <recommendedName>
        <fullName evidence="8">Sugar ABC transporter substrate-binding protein</fullName>
    </recommendedName>
</protein>
<dbReference type="Gene3D" id="3.40.190.10">
    <property type="entry name" value="Periplasmic binding protein-like II"/>
    <property type="match status" value="1"/>
</dbReference>
<dbReference type="Proteomes" id="UP000218165">
    <property type="component" value="Chromosome"/>
</dbReference>
<dbReference type="KEGG" id="brz:CFK38_16430"/>
<proteinExistence type="inferred from homology"/>
<dbReference type="InterPro" id="IPR006311">
    <property type="entry name" value="TAT_signal"/>
</dbReference>
<dbReference type="SUPFAM" id="SSF53850">
    <property type="entry name" value="Periplasmic binding protein-like II"/>
    <property type="match status" value="1"/>
</dbReference>
<dbReference type="AlphaFoldDB" id="A0A291GS35"/>
<evidence type="ECO:0000256" key="1">
    <source>
        <dbReference type="ARBA" id="ARBA00004196"/>
    </source>
</evidence>